<name>A0ABN7ACG7_9HEMI</name>
<organism evidence="9 10">
    <name type="scientific">Nesidiocoris tenuis</name>
    <dbReference type="NCBI Taxonomy" id="355587"/>
    <lineage>
        <taxon>Eukaryota</taxon>
        <taxon>Metazoa</taxon>
        <taxon>Ecdysozoa</taxon>
        <taxon>Arthropoda</taxon>
        <taxon>Hexapoda</taxon>
        <taxon>Insecta</taxon>
        <taxon>Pterygota</taxon>
        <taxon>Neoptera</taxon>
        <taxon>Paraneoptera</taxon>
        <taxon>Hemiptera</taxon>
        <taxon>Heteroptera</taxon>
        <taxon>Panheteroptera</taxon>
        <taxon>Cimicomorpha</taxon>
        <taxon>Miridae</taxon>
        <taxon>Dicyphina</taxon>
        <taxon>Nesidiocoris</taxon>
    </lineage>
</organism>
<keyword evidence="10" id="KW-1185">Reference proteome</keyword>
<dbReference type="Proteomes" id="UP001307889">
    <property type="component" value="Chromosome 2"/>
</dbReference>
<evidence type="ECO:0000256" key="2">
    <source>
        <dbReference type="ARBA" id="ARBA00007617"/>
    </source>
</evidence>
<protein>
    <submittedName>
        <fullName evidence="9">Vacuolar protein sorting-associated protein 37B-like</fullName>
    </submittedName>
</protein>
<evidence type="ECO:0000256" key="1">
    <source>
        <dbReference type="ARBA" id="ARBA00004633"/>
    </source>
</evidence>
<evidence type="ECO:0000313" key="10">
    <source>
        <dbReference type="Proteomes" id="UP001307889"/>
    </source>
</evidence>
<dbReference type="Gene3D" id="1.10.287.660">
    <property type="entry name" value="Helix hairpin bin"/>
    <property type="match status" value="1"/>
</dbReference>
<proteinExistence type="inferred from homology"/>
<dbReference type="PANTHER" id="PTHR13678:SF27">
    <property type="entry name" value="LD45836P"/>
    <property type="match status" value="1"/>
</dbReference>
<sequence length="179" mass="20310">MYPGSNVSFEHDSALGFLTHLNSDELKALLNDDSKLEEIVKDQKQYRDLEKEKELLLASNQSLAEYNLTLQPKFEQSKQELIDKTEICGSLLKSFESKASILAEKSGKALLDAKLSSLQLATSELEESSEVCADSFLAGECDLDEFLDKFLSRRKQMHLEKVKADKMAEMLRQHQYGKQ</sequence>
<reference evidence="9 10" key="1">
    <citation type="submission" date="2023-09" db="EMBL/GenBank/DDBJ databases">
        <title>Nesidiocoris tenuis whole genome shotgun sequence.</title>
        <authorList>
            <person name="Shibata T."/>
            <person name="Shimoda M."/>
            <person name="Kobayashi T."/>
            <person name="Uehara T."/>
        </authorList>
    </citation>
    <scope>NUCLEOTIDE SEQUENCE [LARGE SCALE GENOMIC DNA]</scope>
    <source>
        <strain evidence="9 10">Japan</strain>
    </source>
</reference>
<dbReference type="PANTHER" id="PTHR13678">
    <property type="entry name" value="VACUOLAR PROTEIN SORTING-ASSOCIATED PROTEIN 37"/>
    <property type="match status" value="1"/>
</dbReference>
<evidence type="ECO:0000259" key="8">
    <source>
        <dbReference type="PROSITE" id="PS51314"/>
    </source>
</evidence>
<comment type="similarity">
    <text evidence="2">Belongs to the VPS37 family.</text>
</comment>
<gene>
    <name evidence="9" type="ORF">NTJ_02798</name>
</gene>
<comment type="function">
    <text evidence="6">Component of the ESCRT-I complex, a regulator of vesicular trafficking process. Required for the sorting of endocytic ubiquitinated cargos into multivesicular bodies. May be involved in cell growth and differentiation.</text>
</comment>
<dbReference type="Pfam" id="PF07200">
    <property type="entry name" value="Mod_r"/>
    <property type="match status" value="1"/>
</dbReference>
<dbReference type="InterPro" id="IPR037202">
    <property type="entry name" value="ESCRT_assembly_dom"/>
</dbReference>
<evidence type="ECO:0000256" key="6">
    <source>
        <dbReference type="ARBA" id="ARBA00025010"/>
    </source>
</evidence>
<evidence type="ECO:0000313" key="9">
    <source>
        <dbReference type="EMBL" id="BES89991.1"/>
    </source>
</evidence>
<evidence type="ECO:0000256" key="7">
    <source>
        <dbReference type="PROSITE-ProRule" id="PRU00646"/>
    </source>
</evidence>
<keyword evidence="4" id="KW-0967">Endosome</keyword>
<evidence type="ECO:0000256" key="3">
    <source>
        <dbReference type="ARBA" id="ARBA00022448"/>
    </source>
</evidence>
<dbReference type="InterPro" id="IPR029012">
    <property type="entry name" value="Helix_hairpin_bin_sf"/>
</dbReference>
<comment type="subcellular location">
    <subcellularLocation>
        <location evidence="1">Late endosome membrane</location>
        <topology evidence="1">Peripheral membrane protein</topology>
    </subcellularLocation>
</comment>
<dbReference type="PROSITE" id="PS51314">
    <property type="entry name" value="VPS37_C"/>
    <property type="match status" value="1"/>
</dbReference>
<evidence type="ECO:0000256" key="5">
    <source>
        <dbReference type="ARBA" id="ARBA00022927"/>
    </source>
</evidence>
<dbReference type="EMBL" id="AP028910">
    <property type="protein sequence ID" value="BES89991.1"/>
    <property type="molecule type" value="Genomic_DNA"/>
</dbReference>
<accession>A0ABN7ACG7</accession>
<feature type="domain" description="VPS37 C-terminal" evidence="8">
    <location>
        <begin position="92"/>
        <end position="179"/>
    </location>
</feature>
<keyword evidence="3 7" id="KW-0813">Transport</keyword>
<dbReference type="SUPFAM" id="SSF140111">
    <property type="entry name" value="Endosomal sorting complex assembly domain"/>
    <property type="match status" value="1"/>
</dbReference>
<dbReference type="InterPro" id="IPR009851">
    <property type="entry name" value="Mod_r"/>
</dbReference>
<keyword evidence="5 7" id="KW-0653">Protein transport</keyword>
<evidence type="ECO:0000256" key="4">
    <source>
        <dbReference type="ARBA" id="ARBA00022753"/>
    </source>
</evidence>